<gene>
    <name evidence="1" type="ORF">LV92_01182</name>
</gene>
<dbReference type="RefSeq" id="WP_111622706.1">
    <property type="nucleotide sequence ID" value="NZ_QLLN01000002.1"/>
</dbReference>
<accession>A0A327RD55</accession>
<name>A0A327RD55_9FLAO</name>
<dbReference type="OrthoDB" id="1440611at2"/>
<dbReference type="Proteomes" id="UP000249696">
    <property type="component" value="Unassembled WGS sequence"/>
</dbReference>
<keyword evidence="2" id="KW-1185">Reference proteome</keyword>
<evidence type="ECO:0000313" key="2">
    <source>
        <dbReference type="Proteomes" id="UP000249696"/>
    </source>
</evidence>
<proteinExistence type="predicted"/>
<dbReference type="AlphaFoldDB" id="A0A327RD55"/>
<evidence type="ECO:0000313" key="1">
    <source>
        <dbReference type="EMBL" id="RAJ14065.1"/>
    </source>
</evidence>
<organism evidence="1 2">
    <name type="scientific">Arenibacter echinorum</name>
    <dbReference type="NCBI Taxonomy" id="440515"/>
    <lineage>
        <taxon>Bacteria</taxon>
        <taxon>Pseudomonadati</taxon>
        <taxon>Bacteroidota</taxon>
        <taxon>Flavobacteriia</taxon>
        <taxon>Flavobacteriales</taxon>
        <taxon>Flavobacteriaceae</taxon>
        <taxon>Arenibacter</taxon>
    </lineage>
</organism>
<sequence length="158" mass="17653">MKTKIIFLTILSLSFINCKQAVKEDTKSPGTNLTKTASGSEQHLNTSWIEEMSLNNGTKWEANLETTSGVADMAKLVAETKTISVEDYRNLGNGLNRVKNNIVKECTMTGASHDNLHVFLHPLIQKIELLQKTDDTETGAKIKESINGHLKSYYTYFD</sequence>
<reference evidence="1 2" key="1">
    <citation type="submission" date="2018-06" db="EMBL/GenBank/DDBJ databases">
        <title>Genomic Encyclopedia of Archaeal and Bacterial Type Strains, Phase II (KMG-II): from individual species to whole genera.</title>
        <authorList>
            <person name="Goeker M."/>
        </authorList>
    </citation>
    <scope>NUCLEOTIDE SEQUENCE [LARGE SCALE GENOMIC DNA]</scope>
    <source>
        <strain evidence="1 2">DSM 23522</strain>
    </source>
</reference>
<comment type="caution">
    <text evidence="1">The sequence shown here is derived from an EMBL/GenBank/DDBJ whole genome shotgun (WGS) entry which is preliminary data.</text>
</comment>
<protein>
    <submittedName>
        <fullName evidence="1">Uncharacterized protein</fullName>
    </submittedName>
</protein>
<dbReference type="EMBL" id="QLLN01000002">
    <property type="protein sequence ID" value="RAJ14065.1"/>
    <property type="molecule type" value="Genomic_DNA"/>
</dbReference>